<evidence type="ECO:0000313" key="2">
    <source>
        <dbReference type="EMBL" id="CAA7265084.1"/>
    </source>
</evidence>
<evidence type="ECO:0000313" key="3">
    <source>
        <dbReference type="Proteomes" id="UP000467700"/>
    </source>
</evidence>
<feature type="region of interest" description="Disordered" evidence="1">
    <location>
        <begin position="76"/>
        <end position="110"/>
    </location>
</feature>
<keyword evidence="3" id="KW-1185">Reference proteome</keyword>
<dbReference type="EMBL" id="CACVBS010000046">
    <property type="protein sequence ID" value="CAA7265084.1"/>
    <property type="molecule type" value="Genomic_DNA"/>
</dbReference>
<reference evidence="2 3" key="1">
    <citation type="submission" date="2020-01" db="EMBL/GenBank/DDBJ databases">
        <authorList>
            <person name="Gupta K D."/>
        </authorList>
    </citation>
    <scope>NUCLEOTIDE SEQUENCE [LARGE SCALE GENOMIC DNA]</scope>
</reference>
<protein>
    <submittedName>
        <fullName evidence="2">Uncharacterized protein</fullName>
    </submittedName>
</protein>
<dbReference type="AlphaFoldDB" id="A0A8S0VWG9"/>
<proteinExistence type="predicted"/>
<evidence type="ECO:0000256" key="1">
    <source>
        <dbReference type="SAM" id="MobiDB-lite"/>
    </source>
</evidence>
<sequence length="110" mass="11718">MTAGLLSQRLRSAGGPVSASSGRSRTKEVGVPVARDGGREGVRSIGQDVEDGWVVLAECLLIVNLVTKYYPSANLNYRAQQPRGSSSRSSTSKDMHTPAEDAEKTLNIAE</sequence>
<feature type="compositionally biased region" description="Basic and acidic residues" evidence="1">
    <location>
        <begin position="91"/>
        <end position="104"/>
    </location>
</feature>
<name>A0A8S0VWG9_CYCAE</name>
<accession>A0A8S0VWG9</accession>
<organism evidence="2 3">
    <name type="scientific">Cyclocybe aegerita</name>
    <name type="common">Black poplar mushroom</name>
    <name type="synonym">Agrocybe aegerita</name>
    <dbReference type="NCBI Taxonomy" id="1973307"/>
    <lineage>
        <taxon>Eukaryota</taxon>
        <taxon>Fungi</taxon>
        <taxon>Dikarya</taxon>
        <taxon>Basidiomycota</taxon>
        <taxon>Agaricomycotina</taxon>
        <taxon>Agaricomycetes</taxon>
        <taxon>Agaricomycetidae</taxon>
        <taxon>Agaricales</taxon>
        <taxon>Agaricineae</taxon>
        <taxon>Bolbitiaceae</taxon>
        <taxon>Cyclocybe</taxon>
    </lineage>
</organism>
<feature type="region of interest" description="Disordered" evidence="1">
    <location>
        <begin position="1"/>
        <end position="41"/>
    </location>
</feature>
<dbReference type="Proteomes" id="UP000467700">
    <property type="component" value="Unassembled WGS sequence"/>
</dbReference>
<comment type="caution">
    <text evidence="2">The sequence shown here is derived from an EMBL/GenBank/DDBJ whole genome shotgun (WGS) entry which is preliminary data.</text>
</comment>
<gene>
    <name evidence="2" type="ORF">AAE3_LOCUS7204</name>
</gene>